<dbReference type="Pfam" id="PF00854">
    <property type="entry name" value="PTR2"/>
    <property type="match status" value="1"/>
</dbReference>
<keyword evidence="5 7" id="KW-0472">Membrane</keyword>
<keyword evidence="9" id="KW-1185">Reference proteome</keyword>
<feature type="transmembrane region" description="Helical" evidence="7">
    <location>
        <begin position="494"/>
        <end position="515"/>
    </location>
</feature>
<name>A0A8K0X4B3_9PEZI</name>
<dbReference type="InterPro" id="IPR036259">
    <property type="entry name" value="MFS_trans_sf"/>
</dbReference>
<dbReference type="EMBL" id="JAGPXD010000003">
    <property type="protein sequence ID" value="KAH7363044.1"/>
    <property type="molecule type" value="Genomic_DNA"/>
</dbReference>
<evidence type="ECO:0000256" key="1">
    <source>
        <dbReference type="ARBA" id="ARBA00004141"/>
    </source>
</evidence>
<keyword evidence="4 7" id="KW-1133">Transmembrane helix</keyword>
<sequence length="524" mass="55881">MGAVKAHNIPEKHNEQQQSDSPPEDEIKPTPVVDRLPAAVWIVAIAGAAERFAYYSLAAPLRGAIPGALGLGQQTATNLNNMFLLIQFVTPIPFAILSDAKMGRLKTLFISLGIYQVGSLVLLLTSIPRALDAGAGLPGLITAMILIAVGIAGVKATLPPLLVDQYQSTGQPPKSKTGGPVVADRQLTVQFITNMFFWLTNVAALSSVPSTFIETHVDFWASNLLAFVSLLGASGVMFAFRHKFVDLDAHGSALPLAFKALWCAVRNRFSLAAASPDAQREAHGVAVPWTDTVLQDLGRTLVVSRILLCSAPFYLAYIQVTNNLISQAGQMRLDGIPNDTMQAWNPLACILLGPVVQHGLFPLLRRLRIPFGPVVRISVACTIMGAAMAYAAILQHVIYSRGPCFDRPGACAAASSADGTIQAGNDLSVWKQLPVWFVLAVGEILGFATISEIAYEQAPASMKSLVQAVTQLTAGLAAVLGIALSPVMRDPLLVVLYSVIAGLTVAAALPFWLFFRAADRRGRS</sequence>
<feature type="transmembrane region" description="Helical" evidence="7">
    <location>
        <begin position="195"/>
        <end position="213"/>
    </location>
</feature>
<dbReference type="Proteomes" id="UP000813385">
    <property type="component" value="Unassembled WGS sequence"/>
</dbReference>
<organism evidence="8 9">
    <name type="scientific">Plectosphaerella cucumerina</name>
    <dbReference type="NCBI Taxonomy" id="40658"/>
    <lineage>
        <taxon>Eukaryota</taxon>
        <taxon>Fungi</taxon>
        <taxon>Dikarya</taxon>
        <taxon>Ascomycota</taxon>
        <taxon>Pezizomycotina</taxon>
        <taxon>Sordariomycetes</taxon>
        <taxon>Hypocreomycetidae</taxon>
        <taxon>Glomerellales</taxon>
        <taxon>Plectosphaerellaceae</taxon>
        <taxon>Plectosphaerella</taxon>
    </lineage>
</organism>
<dbReference type="OrthoDB" id="8904098at2759"/>
<evidence type="ECO:0000313" key="8">
    <source>
        <dbReference type="EMBL" id="KAH7363044.1"/>
    </source>
</evidence>
<feature type="transmembrane region" description="Helical" evidence="7">
    <location>
        <begin position="433"/>
        <end position="453"/>
    </location>
</feature>
<accession>A0A8K0X4B3</accession>
<feature type="transmembrane region" description="Helical" evidence="7">
    <location>
        <begin position="374"/>
        <end position="393"/>
    </location>
</feature>
<dbReference type="AlphaFoldDB" id="A0A8K0X4B3"/>
<dbReference type="GO" id="GO:0016020">
    <property type="term" value="C:membrane"/>
    <property type="evidence" value="ECO:0007669"/>
    <property type="project" value="UniProtKB-SubCell"/>
</dbReference>
<comment type="subcellular location">
    <subcellularLocation>
        <location evidence="1">Membrane</location>
        <topology evidence="1">Multi-pass membrane protein</topology>
    </subcellularLocation>
</comment>
<comment type="similarity">
    <text evidence="2">Belongs to the major facilitator superfamily. Proton-dependent oligopeptide transporter (POT/PTR) (TC 2.A.17) family.</text>
</comment>
<evidence type="ECO:0000256" key="3">
    <source>
        <dbReference type="ARBA" id="ARBA00022692"/>
    </source>
</evidence>
<evidence type="ECO:0000256" key="7">
    <source>
        <dbReference type="SAM" id="Phobius"/>
    </source>
</evidence>
<dbReference type="GO" id="GO:0022857">
    <property type="term" value="F:transmembrane transporter activity"/>
    <property type="evidence" value="ECO:0007669"/>
    <property type="project" value="InterPro"/>
</dbReference>
<dbReference type="InterPro" id="IPR000109">
    <property type="entry name" value="POT_fam"/>
</dbReference>
<dbReference type="PANTHER" id="PTHR11654">
    <property type="entry name" value="OLIGOPEPTIDE TRANSPORTER-RELATED"/>
    <property type="match status" value="1"/>
</dbReference>
<comment type="caution">
    <text evidence="8">The sequence shown here is derived from an EMBL/GenBank/DDBJ whole genome shotgun (WGS) entry which is preliminary data.</text>
</comment>
<feature type="transmembrane region" description="Helical" evidence="7">
    <location>
        <begin position="109"/>
        <end position="131"/>
    </location>
</feature>
<evidence type="ECO:0000256" key="4">
    <source>
        <dbReference type="ARBA" id="ARBA00022989"/>
    </source>
</evidence>
<evidence type="ECO:0000256" key="2">
    <source>
        <dbReference type="ARBA" id="ARBA00005982"/>
    </source>
</evidence>
<gene>
    <name evidence="8" type="ORF">B0T11DRAFT_353148</name>
</gene>
<feature type="transmembrane region" description="Helical" evidence="7">
    <location>
        <begin position="137"/>
        <end position="158"/>
    </location>
</feature>
<reference evidence="8" key="1">
    <citation type="journal article" date="2021" name="Nat. Commun.">
        <title>Genetic determinants of endophytism in the Arabidopsis root mycobiome.</title>
        <authorList>
            <person name="Mesny F."/>
            <person name="Miyauchi S."/>
            <person name="Thiergart T."/>
            <person name="Pickel B."/>
            <person name="Atanasova L."/>
            <person name="Karlsson M."/>
            <person name="Huettel B."/>
            <person name="Barry K.W."/>
            <person name="Haridas S."/>
            <person name="Chen C."/>
            <person name="Bauer D."/>
            <person name="Andreopoulos W."/>
            <person name="Pangilinan J."/>
            <person name="LaButti K."/>
            <person name="Riley R."/>
            <person name="Lipzen A."/>
            <person name="Clum A."/>
            <person name="Drula E."/>
            <person name="Henrissat B."/>
            <person name="Kohler A."/>
            <person name="Grigoriev I.V."/>
            <person name="Martin F.M."/>
            <person name="Hacquard S."/>
        </authorList>
    </citation>
    <scope>NUCLEOTIDE SEQUENCE</scope>
    <source>
        <strain evidence="8">MPI-CAGE-AT-0016</strain>
    </source>
</reference>
<feature type="transmembrane region" description="Helical" evidence="7">
    <location>
        <begin position="219"/>
        <end position="240"/>
    </location>
</feature>
<keyword evidence="3 7" id="KW-0812">Transmembrane</keyword>
<proteinExistence type="inferred from homology"/>
<evidence type="ECO:0000256" key="6">
    <source>
        <dbReference type="SAM" id="MobiDB-lite"/>
    </source>
</evidence>
<dbReference type="Gene3D" id="1.20.1250.20">
    <property type="entry name" value="MFS general substrate transporter like domains"/>
    <property type="match status" value="1"/>
</dbReference>
<feature type="region of interest" description="Disordered" evidence="6">
    <location>
        <begin position="1"/>
        <end position="30"/>
    </location>
</feature>
<evidence type="ECO:0000313" key="9">
    <source>
        <dbReference type="Proteomes" id="UP000813385"/>
    </source>
</evidence>
<feature type="transmembrane region" description="Helical" evidence="7">
    <location>
        <begin position="465"/>
        <end position="488"/>
    </location>
</feature>
<evidence type="ECO:0000256" key="5">
    <source>
        <dbReference type="ARBA" id="ARBA00023136"/>
    </source>
</evidence>
<protein>
    <submittedName>
        <fullName evidence="8">Oligopeptide transporter</fullName>
    </submittedName>
</protein>
<dbReference type="SUPFAM" id="SSF103473">
    <property type="entry name" value="MFS general substrate transporter"/>
    <property type="match status" value="1"/>
</dbReference>